<comment type="caution">
    <text evidence="3">The sequence shown here is derived from an EMBL/GenBank/DDBJ whole genome shotgun (WGS) entry which is preliminary data.</text>
</comment>
<evidence type="ECO:0000313" key="3">
    <source>
        <dbReference type="EMBL" id="KAJ3050587.1"/>
    </source>
</evidence>
<feature type="region of interest" description="Disordered" evidence="2">
    <location>
        <begin position="1"/>
        <end position="31"/>
    </location>
</feature>
<feature type="compositionally biased region" description="Basic and acidic residues" evidence="2">
    <location>
        <begin position="1"/>
        <end position="13"/>
    </location>
</feature>
<evidence type="ECO:0000256" key="1">
    <source>
        <dbReference type="SAM" id="Coils"/>
    </source>
</evidence>
<evidence type="ECO:0000313" key="4">
    <source>
        <dbReference type="Proteomes" id="UP001212841"/>
    </source>
</evidence>
<gene>
    <name evidence="3" type="ORF">HK097_008413</name>
</gene>
<keyword evidence="1" id="KW-0175">Coiled coil</keyword>
<dbReference type="AlphaFoldDB" id="A0AAD5SAE3"/>
<proteinExistence type="predicted"/>
<sequence>MSLIKQKDHKGQARELQAARPNTSRSRQDYEQQDIISLRARVEEGMHPTLNPFSAHMSSGWASHCLPTVPLTMLARASSAAEKQKLERLEKECMVLRVEQDGLQTEIVRLRNYLLDMDESRPSLRFEQAKCRLEAEISLREWETAITVARIESNMLMELWNALDSAEKLADKIGMAQKVFHDVSTEGMSSARAQERTSEYDIDLVLFLTSREGKPEQWGIESTRDKQETLPEGNDQHTILRERLRESDKRVMELEIACENEECYIDEMNMLNMFI</sequence>
<feature type="coiled-coil region" evidence="1">
    <location>
        <begin position="79"/>
        <end position="106"/>
    </location>
</feature>
<keyword evidence="4" id="KW-1185">Reference proteome</keyword>
<organism evidence="3 4">
    <name type="scientific">Rhizophlyctis rosea</name>
    <dbReference type="NCBI Taxonomy" id="64517"/>
    <lineage>
        <taxon>Eukaryota</taxon>
        <taxon>Fungi</taxon>
        <taxon>Fungi incertae sedis</taxon>
        <taxon>Chytridiomycota</taxon>
        <taxon>Chytridiomycota incertae sedis</taxon>
        <taxon>Chytridiomycetes</taxon>
        <taxon>Rhizophlyctidales</taxon>
        <taxon>Rhizophlyctidaceae</taxon>
        <taxon>Rhizophlyctis</taxon>
    </lineage>
</organism>
<accession>A0AAD5SAE3</accession>
<protein>
    <submittedName>
        <fullName evidence="3">Uncharacterized protein</fullName>
    </submittedName>
</protein>
<name>A0AAD5SAE3_9FUNG</name>
<dbReference type="EMBL" id="JADGJD010000496">
    <property type="protein sequence ID" value="KAJ3050587.1"/>
    <property type="molecule type" value="Genomic_DNA"/>
</dbReference>
<reference evidence="3" key="1">
    <citation type="submission" date="2020-05" db="EMBL/GenBank/DDBJ databases">
        <title>Phylogenomic resolution of chytrid fungi.</title>
        <authorList>
            <person name="Stajich J.E."/>
            <person name="Amses K."/>
            <person name="Simmons R."/>
            <person name="Seto K."/>
            <person name="Myers J."/>
            <person name="Bonds A."/>
            <person name="Quandt C.A."/>
            <person name="Barry K."/>
            <person name="Liu P."/>
            <person name="Grigoriev I."/>
            <person name="Longcore J.E."/>
            <person name="James T.Y."/>
        </authorList>
    </citation>
    <scope>NUCLEOTIDE SEQUENCE</scope>
    <source>
        <strain evidence="3">JEL0318</strain>
    </source>
</reference>
<dbReference type="Proteomes" id="UP001212841">
    <property type="component" value="Unassembled WGS sequence"/>
</dbReference>
<evidence type="ECO:0000256" key="2">
    <source>
        <dbReference type="SAM" id="MobiDB-lite"/>
    </source>
</evidence>